<dbReference type="AlphaFoldDB" id="A0A174VBA0"/>
<reference evidence="2 3" key="1">
    <citation type="submission" date="2015-09" db="EMBL/GenBank/DDBJ databases">
        <authorList>
            <consortium name="Pathogen Informatics"/>
        </authorList>
    </citation>
    <scope>NUCLEOTIDE SEQUENCE [LARGE SCALE GENOMIC DNA]</scope>
    <source>
        <strain evidence="2 3">2789STDY5834956</strain>
    </source>
</reference>
<accession>A0A174VBA0</accession>
<protein>
    <submittedName>
        <fullName evidence="2">Limonene-1,2-epoxide hydrolase</fullName>
    </submittedName>
</protein>
<dbReference type="InterPro" id="IPR032710">
    <property type="entry name" value="NTF2-like_dom_sf"/>
</dbReference>
<dbReference type="InterPro" id="IPR037401">
    <property type="entry name" value="SnoaL-like"/>
</dbReference>
<sequence>MEEREKIVREYFESWIKNNISVIENNFSEDILYIESWGPAYRGIEEVKLWFKNWNKSSKVLCWEVKDIMLVDNKVICEWYFKHKHKEEVNDFNGVSLISFNDNNKITEVKEFMSVLPLRYPYSKIEI</sequence>
<feature type="domain" description="SnoaL-like" evidence="1">
    <location>
        <begin position="8"/>
        <end position="109"/>
    </location>
</feature>
<dbReference type="SUPFAM" id="SSF54427">
    <property type="entry name" value="NTF2-like"/>
    <property type="match status" value="1"/>
</dbReference>
<proteinExistence type="predicted"/>
<organism evidence="2 3">
    <name type="scientific">Clostridium baratii</name>
    <dbReference type="NCBI Taxonomy" id="1561"/>
    <lineage>
        <taxon>Bacteria</taxon>
        <taxon>Bacillati</taxon>
        <taxon>Bacillota</taxon>
        <taxon>Clostridia</taxon>
        <taxon>Eubacteriales</taxon>
        <taxon>Clostridiaceae</taxon>
        <taxon>Clostridium</taxon>
    </lineage>
</organism>
<dbReference type="Pfam" id="PF12680">
    <property type="entry name" value="SnoaL_2"/>
    <property type="match status" value="1"/>
</dbReference>
<keyword evidence="2" id="KW-0378">Hydrolase</keyword>
<name>A0A174VBA0_9CLOT</name>
<dbReference type="RefSeq" id="WP_055209159.1">
    <property type="nucleotide sequence ID" value="NZ_CZBO01000010.1"/>
</dbReference>
<evidence type="ECO:0000313" key="2">
    <source>
        <dbReference type="EMBL" id="CUQ32093.1"/>
    </source>
</evidence>
<dbReference type="GO" id="GO:0016787">
    <property type="term" value="F:hydrolase activity"/>
    <property type="evidence" value="ECO:0007669"/>
    <property type="project" value="UniProtKB-KW"/>
</dbReference>
<evidence type="ECO:0000259" key="1">
    <source>
        <dbReference type="Pfam" id="PF12680"/>
    </source>
</evidence>
<dbReference type="Proteomes" id="UP000095563">
    <property type="component" value="Unassembled WGS sequence"/>
</dbReference>
<evidence type="ECO:0000313" key="3">
    <source>
        <dbReference type="Proteomes" id="UP000095563"/>
    </source>
</evidence>
<gene>
    <name evidence="2" type="ORF">ERS852568_02842</name>
</gene>
<dbReference type="Gene3D" id="3.10.450.50">
    <property type="match status" value="1"/>
</dbReference>
<dbReference type="EMBL" id="CZBO01000010">
    <property type="protein sequence ID" value="CUQ32093.1"/>
    <property type="molecule type" value="Genomic_DNA"/>
</dbReference>